<name>A0A1Z5JGY4_FISSO</name>
<comment type="caution">
    <text evidence="8">The sequence shown here is derived from an EMBL/GenBank/DDBJ whole genome shotgun (WGS) entry which is preliminary data.</text>
</comment>
<evidence type="ECO:0000256" key="2">
    <source>
        <dbReference type="ARBA" id="ARBA00022771"/>
    </source>
</evidence>
<sequence>MDDSALRGNFIQAIVPNEQRRSRTEQVAGLCLGREQDVALFPLEDLHRDPLLQNNIGAQQLLGNNLDPSLQRNEGLMELENEQHVANAQANRPNGGEGQAINEAMEADDDTDEDMRNMQVDQAAEWSDKYPIVSSPGSSHSSSRFTPVFVMKVEDKCYAKLESDELERIEMSIRRAEEKEWIKTLDDLLCRDEEKQLLKDLESRIVEVEREVEKLRTEEKPDTMIRAQLKVPRLLPGSKKEFVTSEFLTECTARFEQERAAKAKETQLKTTLTDIKGSPQTWLLCAEGPKEIVGLFFAHWGKQLRKRVASHTIQQLRLKGIELTLKLDATQSLGVRVENSDNQFGLLVLKKEDVYKGQLADVVSPENLAFGAIILQADGASCKTIEDLKRRIGDVRRRGAKEIQIKFCLARTIDFNKIDHTAVVSLPVDRSNGDTISLPHVASCLRLESVRDQQRASNEDLESDPRSPAMSRAETSATFSDSRNKKRKESDIAIETLQRKRVRNDEKVSSDGRPSRSVGESSKKKIQLVDEGGKQHLNERSNSHSGLRGQSGQPSAKAIGEDEQRTTKPPDKNDGLNQGIKVANKVRNTELDKSTTMTSNTEYGVRYKPINLPRPVSNLGCSAQMPPTNGKSEQKTTKPVNGGQNICASPVEVVNTYSEPIPKRLTTLTSHRDSGGRNELKGPARPTCLVGWSAPMPPAKAAGEQSMNKASNNNTRLTACVSSIGTSNNMYDEPIPKRPLSRGTEQSRTLIPRTEHVAGKESTALAGLAQTPSLNGGGKFIAQETSTLLRSDSQSKKQIDGRAEISTKSMDTNGGLSRSVFSGEVGNSNDDLVLEKSSLRNTDTEPGKASTMRSRREQAASNEVAGQSASDNSTNRIGWQAFDQARPESRGVDSSSMPQQAAPQEATADMRTVGNSSRSDGNPMTQTFRVSERKTNEISPPKESTIIDMHANIHIDTDHQEVFKIKLDPALPLGFYCIYDSVSESCRVVSVCKMGQASKDDRIQPGTKLVGIFVEKKTQTDSTSEANLAKNGNTNQNNLVLGTRASPSKNDEGPPSYKDEVEEGSNVRHIWGPQDLKRHIMAARQPTEVWFANDSDNPYFDSFKSRFREAQWGDEGEWRGPNFAGWDGVLPPKALKAKEKSAVVSVPSRRVKFSGKDSIHVFVRTENMTSESNGDDHRTSDVSSGSTANLNLTFRTLEDAISRGTVYDLIDYIFPSRRNEMREGLTQRHFSNARSLTRANASSDVEMKDKLLKICARTLRAINLARAFPYWERFDIHVASIRCLRLPHSIKHDNCYIYLEAEQVSAWDTVPLPSSRSLLWNPTAIEIPDLCYSISFNKYIETNRTTKIRVMARPTNAGAAILLGTIDLTEADLSEFTANGEYADYSRTLSTIIGEPFFLDFRVVRTSTPDERRKMDEAIKYINEGLTSTQTFNKDLGESSEVKLSLDMHSSSEHHFTLLHAAIAMYDGPTLERALELGANPLYRTPYCSPVDMAQQMSQQSASANGDIDRQRKSVIEQMILLMNERSTGQDTNHAAEMEPESEPLYCDLPSIDVQTRAEQETMTERITPILKHPNWLDIRVRQTQLCRHFEKSQTCPRHDRCHFIHRYRSFDGDFNLILEKSRKHIVPDHDPSCCMILEEKSSTGQVWFTSGYFSNSNKREKQIFYVEGGQDGVVSSQNVWWYPKRENALFALQRVMAAHDWLAQQKKMPVQHQWTKFVEMEIVADTWTNLSKRKKGRCRYWPRCKDNDQKCRYFHGYGPFHPSSDTNVRANDQSPDANDAPSDVRFHKSRDLREGRLYYTARYRLSSDNALRYVPNYNGEGFFDQTNELFWFESEEKVREAIAASK</sequence>
<keyword evidence="9" id="KW-1185">Reference proteome</keyword>
<dbReference type="Gene3D" id="4.10.1000.10">
    <property type="entry name" value="Zinc finger, CCCH-type"/>
    <property type="match status" value="1"/>
</dbReference>
<feature type="region of interest" description="Disordered" evidence="6">
    <location>
        <begin position="789"/>
        <end position="925"/>
    </location>
</feature>
<evidence type="ECO:0000313" key="9">
    <source>
        <dbReference type="Proteomes" id="UP000198406"/>
    </source>
</evidence>
<dbReference type="SUPFAM" id="SSF90229">
    <property type="entry name" value="CCCH zinc finger"/>
    <property type="match status" value="1"/>
</dbReference>
<dbReference type="Proteomes" id="UP000198406">
    <property type="component" value="Unassembled WGS sequence"/>
</dbReference>
<feature type="region of interest" description="Disordered" evidence="6">
    <location>
        <begin position="1166"/>
        <end position="1185"/>
    </location>
</feature>
<feature type="coiled-coil region" evidence="5">
    <location>
        <begin position="159"/>
        <end position="218"/>
    </location>
</feature>
<feature type="region of interest" description="Disordered" evidence="6">
    <location>
        <begin position="664"/>
        <end position="690"/>
    </location>
</feature>
<feature type="region of interest" description="Disordered" evidence="6">
    <location>
        <begin position="1020"/>
        <end position="1063"/>
    </location>
</feature>
<feature type="compositionally biased region" description="Basic and acidic residues" evidence="6">
    <location>
        <begin position="793"/>
        <end position="805"/>
    </location>
</feature>
<dbReference type="GO" id="GO:0008270">
    <property type="term" value="F:zinc ion binding"/>
    <property type="evidence" value="ECO:0007669"/>
    <property type="project" value="UniProtKB-KW"/>
</dbReference>
<reference evidence="8 9" key="1">
    <citation type="journal article" date="2015" name="Plant Cell">
        <title>Oil accumulation by the oleaginous diatom Fistulifera solaris as revealed by the genome and transcriptome.</title>
        <authorList>
            <person name="Tanaka T."/>
            <person name="Maeda Y."/>
            <person name="Veluchamy A."/>
            <person name="Tanaka M."/>
            <person name="Abida H."/>
            <person name="Marechal E."/>
            <person name="Bowler C."/>
            <person name="Muto M."/>
            <person name="Sunaga Y."/>
            <person name="Tanaka M."/>
            <person name="Yoshino T."/>
            <person name="Taniguchi T."/>
            <person name="Fukuda Y."/>
            <person name="Nemoto M."/>
            <person name="Matsumoto M."/>
            <person name="Wong P.S."/>
            <person name="Aburatani S."/>
            <person name="Fujibuchi W."/>
        </authorList>
    </citation>
    <scope>NUCLEOTIDE SEQUENCE [LARGE SCALE GENOMIC DNA]</scope>
    <source>
        <strain evidence="8 9">JPCC DA0580</strain>
    </source>
</reference>
<keyword evidence="2 4" id="KW-0863">Zinc-finger</keyword>
<evidence type="ECO:0000256" key="6">
    <source>
        <dbReference type="SAM" id="MobiDB-lite"/>
    </source>
</evidence>
<proteinExistence type="predicted"/>
<dbReference type="InParanoid" id="A0A1Z5JGY4"/>
<protein>
    <recommendedName>
        <fullName evidence="7">C3H1-type domain-containing protein</fullName>
    </recommendedName>
</protein>
<dbReference type="InterPro" id="IPR000571">
    <property type="entry name" value="Znf_CCCH"/>
</dbReference>
<feature type="domain" description="C3H1-type" evidence="7">
    <location>
        <begin position="1582"/>
        <end position="1609"/>
    </location>
</feature>
<organism evidence="8 9">
    <name type="scientific">Fistulifera solaris</name>
    <name type="common">Oleaginous diatom</name>
    <dbReference type="NCBI Taxonomy" id="1519565"/>
    <lineage>
        <taxon>Eukaryota</taxon>
        <taxon>Sar</taxon>
        <taxon>Stramenopiles</taxon>
        <taxon>Ochrophyta</taxon>
        <taxon>Bacillariophyta</taxon>
        <taxon>Bacillariophyceae</taxon>
        <taxon>Bacillariophycidae</taxon>
        <taxon>Naviculales</taxon>
        <taxon>Naviculaceae</taxon>
        <taxon>Fistulifera</taxon>
    </lineage>
</organism>
<dbReference type="SMART" id="SM00356">
    <property type="entry name" value="ZnF_C3H1"/>
    <property type="match status" value="2"/>
</dbReference>
<feature type="region of interest" description="Disordered" evidence="6">
    <location>
        <begin position="1765"/>
        <end position="1786"/>
    </location>
</feature>
<evidence type="ECO:0000256" key="3">
    <source>
        <dbReference type="ARBA" id="ARBA00022833"/>
    </source>
</evidence>
<evidence type="ECO:0000256" key="1">
    <source>
        <dbReference type="ARBA" id="ARBA00022723"/>
    </source>
</evidence>
<feature type="compositionally biased region" description="Basic and acidic residues" evidence="6">
    <location>
        <begin position="521"/>
        <end position="542"/>
    </location>
</feature>
<feature type="compositionally biased region" description="Basic and acidic residues" evidence="6">
    <location>
        <begin position="833"/>
        <end position="846"/>
    </location>
</feature>
<dbReference type="EMBL" id="BDSP01000061">
    <property type="protein sequence ID" value="GAX13263.1"/>
    <property type="molecule type" value="Genomic_DNA"/>
</dbReference>
<feature type="compositionally biased region" description="Polar residues" evidence="6">
    <location>
        <begin position="543"/>
        <end position="554"/>
    </location>
</feature>
<evidence type="ECO:0000256" key="5">
    <source>
        <dbReference type="SAM" id="Coils"/>
    </source>
</evidence>
<feature type="compositionally biased region" description="Polar residues" evidence="6">
    <location>
        <begin position="1020"/>
        <end position="1048"/>
    </location>
</feature>
<keyword evidence="5" id="KW-0175">Coiled coil</keyword>
<feature type="compositionally biased region" description="Polar residues" evidence="6">
    <location>
        <begin position="859"/>
        <end position="877"/>
    </location>
</feature>
<feature type="compositionally biased region" description="Polar residues" evidence="6">
    <location>
        <begin position="892"/>
        <end position="902"/>
    </location>
</feature>
<feature type="region of interest" description="Disordered" evidence="6">
    <location>
        <begin position="452"/>
        <end position="579"/>
    </location>
</feature>
<keyword evidence="3 4" id="KW-0862">Zinc</keyword>
<feature type="compositionally biased region" description="Basic and acidic residues" evidence="6">
    <location>
        <begin position="503"/>
        <end position="514"/>
    </location>
</feature>
<feature type="compositionally biased region" description="Polar residues" evidence="6">
    <location>
        <begin position="806"/>
        <end position="830"/>
    </location>
</feature>
<evidence type="ECO:0000313" key="8">
    <source>
        <dbReference type="EMBL" id="GAX13263.1"/>
    </source>
</evidence>
<dbReference type="PROSITE" id="PS50103">
    <property type="entry name" value="ZF_C3H1"/>
    <property type="match status" value="1"/>
</dbReference>
<feature type="compositionally biased region" description="Basic and acidic residues" evidence="6">
    <location>
        <begin position="559"/>
        <end position="574"/>
    </location>
</feature>
<accession>A0A1Z5JGY4</accession>
<feature type="zinc finger region" description="C3H1-type" evidence="4">
    <location>
        <begin position="1582"/>
        <end position="1609"/>
    </location>
</feature>
<feature type="compositionally biased region" description="Basic and acidic residues" evidence="6">
    <location>
        <begin position="670"/>
        <end position="682"/>
    </location>
</feature>
<evidence type="ECO:0000256" key="4">
    <source>
        <dbReference type="PROSITE-ProRule" id="PRU00723"/>
    </source>
</evidence>
<feature type="region of interest" description="Disordered" evidence="6">
    <location>
        <begin position="625"/>
        <end position="644"/>
    </location>
</feature>
<evidence type="ECO:0000259" key="7">
    <source>
        <dbReference type="PROSITE" id="PS50103"/>
    </source>
</evidence>
<gene>
    <name evidence="8" type="ORF">FisN_17Hh201</name>
</gene>
<feature type="compositionally biased region" description="Polar residues" evidence="6">
    <location>
        <begin position="1765"/>
        <end position="1777"/>
    </location>
</feature>
<dbReference type="InterPro" id="IPR036855">
    <property type="entry name" value="Znf_CCCH_sf"/>
</dbReference>
<keyword evidence="1 4" id="KW-0479">Metal-binding</keyword>
<feature type="compositionally biased region" description="Polar residues" evidence="6">
    <location>
        <begin position="913"/>
        <end position="925"/>
    </location>
</feature>